<protein>
    <submittedName>
        <fullName evidence="2">Uncharacterized protein</fullName>
    </submittedName>
</protein>
<dbReference type="AlphaFoldDB" id="A0A1I1MGY6"/>
<evidence type="ECO:0000313" key="2">
    <source>
        <dbReference type="EMBL" id="SFC84356.1"/>
    </source>
</evidence>
<keyword evidence="3" id="KW-1185">Reference proteome</keyword>
<dbReference type="EMBL" id="FOLD01000011">
    <property type="protein sequence ID" value="SFC84356.1"/>
    <property type="molecule type" value="Genomic_DNA"/>
</dbReference>
<organism evidence="2 3">
    <name type="scientific">Massilia yuzhufengensis</name>
    <dbReference type="NCBI Taxonomy" id="1164594"/>
    <lineage>
        <taxon>Bacteria</taxon>
        <taxon>Pseudomonadati</taxon>
        <taxon>Pseudomonadota</taxon>
        <taxon>Betaproteobacteria</taxon>
        <taxon>Burkholderiales</taxon>
        <taxon>Oxalobacteraceae</taxon>
        <taxon>Telluria group</taxon>
        <taxon>Massilia</taxon>
    </lineage>
</organism>
<reference evidence="3" key="1">
    <citation type="submission" date="2016-10" db="EMBL/GenBank/DDBJ databases">
        <authorList>
            <person name="Varghese N."/>
            <person name="Submissions S."/>
        </authorList>
    </citation>
    <scope>NUCLEOTIDE SEQUENCE [LARGE SCALE GENOMIC DNA]</scope>
    <source>
        <strain evidence="3">CGMCC 1.12041</strain>
    </source>
</reference>
<dbReference type="Proteomes" id="UP000198639">
    <property type="component" value="Unassembled WGS sequence"/>
</dbReference>
<feature type="region of interest" description="Disordered" evidence="1">
    <location>
        <begin position="82"/>
        <end position="113"/>
    </location>
</feature>
<accession>A0A1I1MGY6</accession>
<sequence length="113" mass="12481">MHTNAQPTDGTLPLAADPAERRQIARFHAALFPTRLALARWQNGGQIPHLHHATPALRAAWYGAARRDFQAWLDRGGFSQYEEEPLRDQPRPSRSTGLRLVAGGDAEQVGSCT</sequence>
<gene>
    <name evidence="2" type="ORF">SAMN05216204_11122</name>
</gene>
<dbReference type="OrthoDB" id="8754242at2"/>
<proteinExistence type="predicted"/>
<evidence type="ECO:0000313" key="3">
    <source>
        <dbReference type="Proteomes" id="UP000198639"/>
    </source>
</evidence>
<evidence type="ECO:0000256" key="1">
    <source>
        <dbReference type="SAM" id="MobiDB-lite"/>
    </source>
</evidence>
<name>A0A1I1MGY6_9BURK</name>
<dbReference type="RefSeq" id="WP_091874667.1">
    <property type="nucleotide sequence ID" value="NZ_FOLD01000011.1"/>
</dbReference>